<evidence type="ECO:0000313" key="1">
    <source>
        <dbReference type="EMBL" id="ARW66808.1"/>
    </source>
</evidence>
<protein>
    <submittedName>
        <fullName evidence="1">Uncharacterized protein</fullName>
    </submittedName>
</protein>
<organism evidence="1">
    <name type="scientific">Dipterosiphonia australica</name>
    <dbReference type="NCBI Taxonomy" id="2007208"/>
    <lineage>
        <taxon>Eukaryota</taxon>
        <taxon>Rhodophyta</taxon>
        <taxon>Florideophyceae</taxon>
        <taxon>Rhodymeniophycidae</taxon>
        <taxon>Ceramiales</taxon>
        <taxon>Rhodomelaceae</taxon>
        <taxon>Herposiphonieae</taxon>
        <taxon>Dipterosiphonia</taxon>
    </lineage>
</organism>
<geneLocation type="chloroplast" evidence="1"/>
<dbReference type="EMBL" id="MF101444">
    <property type="protein sequence ID" value="ARW66808.1"/>
    <property type="molecule type" value="Genomic_DNA"/>
</dbReference>
<dbReference type="RefSeq" id="YP_009397622.1">
    <property type="nucleotide sequence ID" value="NC_035288.1"/>
</dbReference>
<reference evidence="1" key="1">
    <citation type="journal article" date="2017" name="J. Phycol.">
        <title>Analysis of chloroplast genomes and a supermatrix inform reclassification of the Rhodomelaceae (Rhodophyta).</title>
        <authorList>
            <person name="Diaz-Tapia P."/>
            <person name="Maggs C.A."/>
            <person name="West J.A."/>
            <person name="Verbruggen H."/>
        </authorList>
    </citation>
    <scope>NUCLEOTIDE SEQUENCE</scope>
    <source>
        <strain evidence="1">PD1107</strain>
    </source>
</reference>
<gene>
    <name evidence="1" type="primary">ConsOrf1</name>
</gene>
<proteinExistence type="predicted"/>
<keyword evidence="1" id="KW-0934">Plastid</keyword>
<name>A0A1Z1ML74_9FLOR</name>
<dbReference type="AlphaFoldDB" id="A0A1Z1ML74"/>
<keyword evidence="1" id="KW-0150">Chloroplast</keyword>
<sequence length="59" mass="6974">MISNLKNIYHEKYDNIDTNELVSDDQNIDNNNDIPTGWSLLCLNETINYYTEYLNKESN</sequence>
<dbReference type="GeneID" id="33360016"/>
<accession>A0A1Z1ML74</accession>